<feature type="compositionally biased region" description="Acidic residues" evidence="1">
    <location>
        <begin position="332"/>
        <end position="341"/>
    </location>
</feature>
<feature type="region of interest" description="Disordered" evidence="1">
    <location>
        <begin position="131"/>
        <end position="151"/>
    </location>
</feature>
<dbReference type="GO" id="GO:0005634">
    <property type="term" value="C:nucleus"/>
    <property type="evidence" value="ECO:0007669"/>
    <property type="project" value="TreeGrafter"/>
</dbReference>
<name>A0A9Q9Z0U5_CYPCA</name>
<dbReference type="AlphaFoldDB" id="A0A9Q9Z0U5"/>
<reference evidence="3" key="1">
    <citation type="submission" date="2025-08" db="UniProtKB">
        <authorList>
            <consortium name="RefSeq"/>
        </authorList>
    </citation>
    <scope>IDENTIFICATION</scope>
    <source>
        <tissue evidence="3">Muscle</tissue>
    </source>
</reference>
<dbReference type="KEGG" id="ccar:109108477"/>
<dbReference type="GO" id="GO:0006357">
    <property type="term" value="P:regulation of transcription by RNA polymerase II"/>
    <property type="evidence" value="ECO:0007669"/>
    <property type="project" value="TreeGrafter"/>
</dbReference>
<feature type="compositionally biased region" description="Basic residues" evidence="1">
    <location>
        <begin position="296"/>
        <end position="306"/>
    </location>
</feature>
<evidence type="ECO:0000313" key="3">
    <source>
        <dbReference type="RefSeq" id="XP_042629969.1"/>
    </source>
</evidence>
<gene>
    <name evidence="3" type="primary">LOC109108477</name>
</gene>
<organism evidence="3">
    <name type="scientific">Cyprinus carpio</name>
    <name type="common">Common carp</name>
    <dbReference type="NCBI Taxonomy" id="7962"/>
    <lineage>
        <taxon>Eukaryota</taxon>
        <taxon>Metazoa</taxon>
        <taxon>Chordata</taxon>
        <taxon>Craniata</taxon>
        <taxon>Vertebrata</taxon>
        <taxon>Euteleostomi</taxon>
        <taxon>Actinopterygii</taxon>
        <taxon>Neopterygii</taxon>
        <taxon>Teleostei</taxon>
        <taxon>Ostariophysi</taxon>
        <taxon>Cypriniformes</taxon>
        <taxon>Cyprinidae</taxon>
        <taxon>Cyprininae</taxon>
        <taxon>Cyprinus</taxon>
    </lineage>
</organism>
<dbReference type="Pfam" id="PF07534">
    <property type="entry name" value="TLD"/>
    <property type="match status" value="1"/>
</dbReference>
<protein>
    <submittedName>
        <fullName evidence="3">Oxidation resistance protein 1-like isoform X1</fullName>
    </submittedName>
</protein>
<dbReference type="PROSITE" id="PS51886">
    <property type="entry name" value="TLDC"/>
    <property type="match status" value="1"/>
</dbReference>
<dbReference type="OrthoDB" id="26679at2759"/>
<dbReference type="SMART" id="SM00584">
    <property type="entry name" value="TLDc"/>
    <property type="match status" value="1"/>
</dbReference>
<dbReference type="Proteomes" id="UP001155660">
    <property type="component" value="Chromosome A17"/>
</dbReference>
<dbReference type="InterPro" id="IPR006571">
    <property type="entry name" value="TLDc_dom"/>
</dbReference>
<feature type="domain" description="TLDc" evidence="2">
    <location>
        <begin position="534"/>
        <end position="695"/>
    </location>
</feature>
<dbReference type="GeneID" id="109108477"/>
<feature type="region of interest" description="Disordered" evidence="1">
    <location>
        <begin position="291"/>
        <end position="346"/>
    </location>
</feature>
<sequence>MTANDAERLDQLGSLNTEVFCRVKIMLMRMQSNLMDHRAQRDNSRASYFGNVKNRLGSKLPAGISQPPGFITAQCSIGARGALGKSAGQESVKGHHQIRNPKLRQYYLKEAAFPAKDPTTKTLESCKKIEHGLPKNKASTSTETASDLHPRQEQRLDPALNVGVVGAGTLVSPSTDAEYDKLMDVEAVSLPDGNVCLLALPSECSQGEGPAGMSCLKLFSRYITDRKGVVSGILLVTSNKIFFDPQKSHPLVQENGCEEYVFSCSVDDLASVSFYTDISHIHFNKTTYRFSSCKPSKSKKEHKKTHQSALEAAPAPKSSVSHDPTAISGVNPEEEDEEGGEAGDMAKAERQLSLESGGMLTAAATFCCGGPDSIQRGNKPYEHTDRTEQQSYLERQLLGTCAATSSSGINGSLMFVRIRHKLQYVKKKAFSKPKIPSRDAWFTLHQERSDELYAYLSQHRQDLCILEGGEEDEAERGEEDFVLLDEEEQEEEEGSPHEVQAGEDWEMVSVEESGAKVSVSTEPDGLIHILNQSVILDAQQVREIAKELPPRTIGHTWQLSYSTDKHGASLKTLYRKLSTTDSPVLILIKDHNQQVFGSFLSHPLHPSDAFYGTGETFLFLSHPRFKCFHWTGENSFFIKGDLDSFAIGGGSGHFGLWVDERLFLGRSSPCFTFNNCSLSETNDFTILELEAWTFG</sequence>
<dbReference type="RefSeq" id="XP_042629969.1">
    <property type="nucleotide sequence ID" value="XM_042774035.1"/>
</dbReference>
<evidence type="ECO:0000259" key="2">
    <source>
        <dbReference type="PROSITE" id="PS51886"/>
    </source>
</evidence>
<evidence type="ECO:0000256" key="1">
    <source>
        <dbReference type="SAM" id="MobiDB-lite"/>
    </source>
</evidence>
<dbReference type="PANTHER" id="PTHR23354:SF120">
    <property type="entry name" value="OXIDATION RESISTANCE PROTEIN 1-LIKE ISOFORM X1"/>
    <property type="match status" value="1"/>
</dbReference>
<proteinExistence type="predicted"/>
<dbReference type="GO" id="GO:0006979">
    <property type="term" value="P:response to oxidative stress"/>
    <property type="evidence" value="ECO:0007669"/>
    <property type="project" value="TreeGrafter"/>
</dbReference>
<accession>A0A9Q9Z0U5</accession>
<dbReference type="PANTHER" id="PTHR23354">
    <property type="entry name" value="NUCLEOLAR PROTEIN 7/ESTROGEN RECEPTOR COACTIVATOR-RELATED"/>
    <property type="match status" value="1"/>
</dbReference>